<keyword evidence="2" id="KW-1185">Reference proteome</keyword>
<dbReference type="AlphaFoldDB" id="A0A087UZL2"/>
<gene>
    <name evidence="1" type="ORF">X975_09341</name>
</gene>
<proteinExistence type="predicted"/>
<dbReference type="EMBL" id="KK122482">
    <property type="protein sequence ID" value="KFM82801.1"/>
    <property type="molecule type" value="Genomic_DNA"/>
</dbReference>
<reference evidence="1 2" key="1">
    <citation type="submission" date="2013-11" db="EMBL/GenBank/DDBJ databases">
        <title>Genome sequencing of Stegodyphus mimosarum.</title>
        <authorList>
            <person name="Bechsgaard J."/>
        </authorList>
    </citation>
    <scope>NUCLEOTIDE SEQUENCE [LARGE SCALE GENOMIC DNA]</scope>
</reference>
<evidence type="ECO:0000313" key="1">
    <source>
        <dbReference type="EMBL" id="KFM82801.1"/>
    </source>
</evidence>
<name>A0A087UZL2_STEMI</name>
<accession>A0A087UZL2</accession>
<evidence type="ECO:0000313" key="2">
    <source>
        <dbReference type="Proteomes" id="UP000054359"/>
    </source>
</evidence>
<dbReference type="Proteomes" id="UP000054359">
    <property type="component" value="Unassembled WGS sequence"/>
</dbReference>
<organism evidence="1 2">
    <name type="scientific">Stegodyphus mimosarum</name>
    <name type="common">African social velvet spider</name>
    <dbReference type="NCBI Taxonomy" id="407821"/>
    <lineage>
        <taxon>Eukaryota</taxon>
        <taxon>Metazoa</taxon>
        <taxon>Ecdysozoa</taxon>
        <taxon>Arthropoda</taxon>
        <taxon>Chelicerata</taxon>
        <taxon>Arachnida</taxon>
        <taxon>Araneae</taxon>
        <taxon>Araneomorphae</taxon>
        <taxon>Entelegynae</taxon>
        <taxon>Eresoidea</taxon>
        <taxon>Eresidae</taxon>
        <taxon>Stegodyphus</taxon>
    </lineage>
</organism>
<feature type="non-terminal residue" evidence="1">
    <location>
        <position position="42"/>
    </location>
</feature>
<sequence length="42" mass="4873">MFPSILLNDTFTSVAIPLADRPFCHLLPIFLKENQQWHLSFA</sequence>
<protein>
    <submittedName>
        <fullName evidence="1">Uncharacterized protein</fullName>
    </submittedName>
</protein>